<dbReference type="GO" id="GO:0005737">
    <property type="term" value="C:cytoplasm"/>
    <property type="evidence" value="ECO:0007669"/>
    <property type="project" value="TreeGrafter"/>
</dbReference>
<dbReference type="GO" id="GO:0006302">
    <property type="term" value="P:double-strand break repair"/>
    <property type="evidence" value="ECO:0007669"/>
    <property type="project" value="TreeGrafter"/>
</dbReference>
<dbReference type="GO" id="GO:0070260">
    <property type="term" value="F:5'-tyrosyl-DNA phosphodiesterase activity"/>
    <property type="evidence" value="ECO:0007669"/>
    <property type="project" value="TreeGrafter"/>
</dbReference>
<evidence type="ECO:0000256" key="5">
    <source>
        <dbReference type="ARBA" id="ARBA00022723"/>
    </source>
</evidence>
<dbReference type="GO" id="GO:0005634">
    <property type="term" value="C:nucleus"/>
    <property type="evidence" value="ECO:0007669"/>
    <property type="project" value="UniProtKB-SubCell"/>
</dbReference>
<dbReference type="InterPro" id="IPR036691">
    <property type="entry name" value="Endo/exonu/phosph_ase_sf"/>
</dbReference>
<sequence>MVTFAEPSSPISTQEAYRYESDENKGWIPVDFCQCPTLSASELRLITWNLNAGGPNPTKRFSRILAHLRRIVFQESAPEASCILFQETHVDTLQAILDSSWIRDHFIVTPITGQLWTTPYGLVSLISKNIPLSRVFHIELPLTRVGRQALFIDVHLSNTAEVNESSKKVQIAKTNRTLRIANTHLEPESSNGFRIRPKQLRIIAQMLNVANVHASICAGSMVSVQDVDQTAPAQVGFVDAYNGVLKGSETWGRTPHQINLPPGRLDKILYFPTEWVEVGSPRRVGDKIMPLNEVFPSDHFGLLSIIKVSK</sequence>
<evidence type="ECO:0000256" key="6">
    <source>
        <dbReference type="ARBA" id="ARBA00022763"/>
    </source>
</evidence>
<evidence type="ECO:0000256" key="8">
    <source>
        <dbReference type="ARBA" id="ARBA00022842"/>
    </source>
</evidence>
<dbReference type="Gene3D" id="3.60.10.10">
    <property type="entry name" value="Endonuclease/exonuclease/phosphatase"/>
    <property type="match status" value="1"/>
</dbReference>
<comment type="caution">
    <text evidence="11">The sequence shown here is derived from an EMBL/GenBank/DDBJ whole genome shotgun (WGS) entry which is preliminary data.</text>
</comment>
<dbReference type="PANTHER" id="PTHR15822:SF4">
    <property type="entry name" value="TYROSYL-DNA PHOSPHODIESTERASE 2"/>
    <property type="match status" value="1"/>
</dbReference>
<evidence type="ECO:0000256" key="3">
    <source>
        <dbReference type="ARBA" id="ARBA00004123"/>
    </source>
</evidence>
<dbReference type="Proteomes" id="UP001050691">
    <property type="component" value="Unassembled WGS sequence"/>
</dbReference>
<keyword evidence="6" id="KW-0227">DNA damage</keyword>
<evidence type="ECO:0000256" key="9">
    <source>
        <dbReference type="ARBA" id="ARBA00023204"/>
    </source>
</evidence>
<dbReference type="GO" id="GO:0046872">
    <property type="term" value="F:metal ion binding"/>
    <property type="evidence" value="ECO:0007669"/>
    <property type="project" value="UniProtKB-KW"/>
</dbReference>
<dbReference type="SUPFAM" id="SSF56219">
    <property type="entry name" value="DNase I-like"/>
    <property type="match status" value="1"/>
</dbReference>
<dbReference type="AlphaFoldDB" id="A0AAV5AD04"/>
<keyword evidence="5" id="KW-0479">Metal-binding</keyword>
<keyword evidence="9" id="KW-0234">DNA repair</keyword>
<dbReference type="InterPro" id="IPR051547">
    <property type="entry name" value="TDP2-like"/>
</dbReference>
<keyword evidence="10" id="KW-0539">Nucleus</keyword>
<evidence type="ECO:0008006" key="13">
    <source>
        <dbReference type="Google" id="ProtNLM"/>
    </source>
</evidence>
<organism evidence="11 12">
    <name type="scientific">Clathrus columnatus</name>
    <dbReference type="NCBI Taxonomy" id="1419009"/>
    <lineage>
        <taxon>Eukaryota</taxon>
        <taxon>Fungi</taxon>
        <taxon>Dikarya</taxon>
        <taxon>Basidiomycota</taxon>
        <taxon>Agaricomycotina</taxon>
        <taxon>Agaricomycetes</taxon>
        <taxon>Phallomycetidae</taxon>
        <taxon>Phallales</taxon>
        <taxon>Clathraceae</taxon>
        <taxon>Clathrus</taxon>
    </lineage>
</organism>
<evidence type="ECO:0000313" key="12">
    <source>
        <dbReference type="Proteomes" id="UP001050691"/>
    </source>
</evidence>
<dbReference type="GO" id="GO:0003697">
    <property type="term" value="F:single-stranded DNA binding"/>
    <property type="evidence" value="ECO:0007669"/>
    <property type="project" value="TreeGrafter"/>
</dbReference>
<name>A0AAV5AD04_9AGAM</name>
<accession>A0AAV5AD04</accession>
<evidence type="ECO:0000256" key="1">
    <source>
        <dbReference type="ARBA" id="ARBA00001936"/>
    </source>
</evidence>
<keyword evidence="4" id="KW-0540">Nuclease</keyword>
<keyword evidence="8" id="KW-0460">Magnesium</keyword>
<keyword evidence="12" id="KW-1185">Reference proteome</keyword>
<comment type="cofactor">
    <cofactor evidence="1">
        <name>Mn(2+)</name>
        <dbReference type="ChEBI" id="CHEBI:29035"/>
    </cofactor>
</comment>
<evidence type="ECO:0000256" key="4">
    <source>
        <dbReference type="ARBA" id="ARBA00022722"/>
    </source>
</evidence>
<evidence type="ECO:0000256" key="7">
    <source>
        <dbReference type="ARBA" id="ARBA00022801"/>
    </source>
</evidence>
<gene>
    <name evidence="11" type="ORF">Clacol_005114</name>
</gene>
<dbReference type="GO" id="GO:0004518">
    <property type="term" value="F:nuclease activity"/>
    <property type="evidence" value="ECO:0007669"/>
    <property type="project" value="UniProtKB-KW"/>
</dbReference>
<reference evidence="11" key="1">
    <citation type="submission" date="2021-10" db="EMBL/GenBank/DDBJ databases">
        <title>De novo Genome Assembly of Clathrus columnatus (Basidiomycota, Fungi) Using Illumina and Nanopore Sequence Data.</title>
        <authorList>
            <person name="Ogiso-Tanaka E."/>
            <person name="Itagaki H."/>
            <person name="Hosoya T."/>
            <person name="Hosaka K."/>
        </authorList>
    </citation>
    <scope>NUCLEOTIDE SEQUENCE</scope>
    <source>
        <strain evidence="11">MO-923</strain>
    </source>
</reference>
<proteinExistence type="predicted"/>
<evidence type="ECO:0000256" key="10">
    <source>
        <dbReference type="ARBA" id="ARBA00023242"/>
    </source>
</evidence>
<comment type="cofactor">
    <cofactor evidence="2">
        <name>Mg(2+)</name>
        <dbReference type="ChEBI" id="CHEBI:18420"/>
    </cofactor>
</comment>
<keyword evidence="7" id="KW-0378">Hydrolase</keyword>
<protein>
    <recommendedName>
        <fullName evidence="13">Endonuclease/exonuclease/phosphatase domain-containing protein</fullName>
    </recommendedName>
</protein>
<dbReference type="EMBL" id="BPWL01000006">
    <property type="protein sequence ID" value="GJJ10886.1"/>
    <property type="molecule type" value="Genomic_DNA"/>
</dbReference>
<evidence type="ECO:0000256" key="2">
    <source>
        <dbReference type="ARBA" id="ARBA00001946"/>
    </source>
</evidence>
<evidence type="ECO:0000313" key="11">
    <source>
        <dbReference type="EMBL" id="GJJ10886.1"/>
    </source>
</evidence>
<dbReference type="PANTHER" id="PTHR15822">
    <property type="entry name" value="TRAF AND TNF RECEPTOR-ASSOCIATED PROTEIN"/>
    <property type="match status" value="1"/>
</dbReference>
<comment type="subcellular location">
    <subcellularLocation>
        <location evidence="3">Nucleus</location>
    </subcellularLocation>
</comment>